<sequence>MSSRNPDRRGGGTPLLIMQAVIHPCSPTLRTSPSLSMNRPPAIHETHARSLPDDTEDTGSGETLLDKPGLEPTETESSRQRSILALYLHVALVAIQFLLLVVWHQEWEHRIIFSVDQELRVARLVKGILTTFITLYSAPLVFLTQSLALRRDLYRRQLLTTTHDNAVAWSGLGSALFRLWQQRVVPASTLGVLSALTYLASISVLHTAFPGVAAPQSLFVNQPLPISTQGLPTFNFSGVDKSDRRSILTAAGQYAGDSLAFLPFLTPNNALGLYEATLYDVPLPNARTGPVRVNATSFNISCGYIPDTALNSTTQSINVGGTDYLLGIPDTKDIIATVELTRHKEQKDIVAAPITFPSPALFYTSIPVLDSKNNTAPWIDFSTQTVQVFRCSLGLVEQTVFVDSQSRNLTSFALEIPLEKKTSTWLPFSGQLDNLSTAAFSNGQSGFLDIWEAWYTAMPQMELYPFNTTRRQVVYLHEVENQLAKSVASMFWILGHVPPLSSHTSSAQLLNFNVSLLAGQATGSRSVIQDRLDLNVISIVKCLMSSLVLLALSLRFSRLGQQEACATKIDGLDVLQSIFWLYRDHPEPAANLEQVQVPRDVNLRRAGMLRVQLIDGTPRTRGFSDSQEIWEMSEDADELSGATCARDKKSLKEPERLGSTWSSDLVLSLVSTALHSVLVAIHLLLVVGCAMEIEHKITFPLSQQSLVAWLISTVATVFITIYTAGLVFLTQTLSIKRSLRKTQMLTVTHDTFAAWQGLGSALSSVWHRTSFRAVVPIFLYLTGILALHITSPALFTVQVFKSTVLVPFTTQGIPTFTFFGYNLSSPEARTDPTHSPLLYAQATFSYLPFVNSSSPTLGLEGGVLYDVLNMSDSGPGNATVDSVQLNMTCGYFSDPVVNSTSGRITILGSEYWPVYTDIGIISTLQYALPWNNDSPAFTSSAVFYSTVPIYDSAGNTGPLVDISSITGPGGAPKVQIFGCSLGLLNTSVTIDSKSRLLPDERAFRKETLNNVAGQHGLRELH</sequence>
<keyword evidence="4" id="KW-1185">Reference proteome</keyword>
<dbReference type="Proteomes" id="UP001221142">
    <property type="component" value="Unassembled WGS sequence"/>
</dbReference>
<feature type="transmembrane region" description="Helical" evidence="2">
    <location>
        <begin position="124"/>
        <end position="149"/>
    </location>
</feature>
<feature type="transmembrane region" description="Helical" evidence="2">
    <location>
        <begin position="184"/>
        <end position="209"/>
    </location>
</feature>
<protein>
    <submittedName>
        <fullName evidence="3">Uncharacterized protein</fullName>
    </submittedName>
</protein>
<accession>A0AAD7B911</accession>
<keyword evidence="2" id="KW-1133">Transmembrane helix</keyword>
<organism evidence="3 4">
    <name type="scientific">Roridomyces roridus</name>
    <dbReference type="NCBI Taxonomy" id="1738132"/>
    <lineage>
        <taxon>Eukaryota</taxon>
        <taxon>Fungi</taxon>
        <taxon>Dikarya</taxon>
        <taxon>Basidiomycota</taxon>
        <taxon>Agaricomycotina</taxon>
        <taxon>Agaricomycetes</taxon>
        <taxon>Agaricomycetidae</taxon>
        <taxon>Agaricales</taxon>
        <taxon>Marasmiineae</taxon>
        <taxon>Mycenaceae</taxon>
        <taxon>Roridomyces</taxon>
    </lineage>
</organism>
<feature type="transmembrane region" description="Helical" evidence="2">
    <location>
        <begin position="707"/>
        <end position="730"/>
    </location>
</feature>
<proteinExistence type="predicted"/>
<feature type="region of interest" description="Disordered" evidence="1">
    <location>
        <begin position="46"/>
        <end position="74"/>
    </location>
</feature>
<comment type="caution">
    <text evidence="3">The sequence shown here is derived from an EMBL/GenBank/DDBJ whole genome shotgun (WGS) entry which is preliminary data.</text>
</comment>
<feature type="transmembrane region" description="Helical" evidence="2">
    <location>
        <begin position="534"/>
        <end position="554"/>
    </location>
</feature>
<dbReference type="AlphaFoldDB" id="A0AAD7B911"/>
<feature type="transmembrane region" description="Helical" evidence="2">
    <location>
        <begin position="665"/>
        <end position="687"/>
    </location>
</feature>
<dbReference type="EMBL" id="JARKIF010000028">
    <property type="protein sequence ID" value="KAJ7613451.1"/>
    <property type="molecule type" value="Genomic_DNA"/>
</dbReference>
<evidence type="ECO:0000313" key="4">
    <source>
        <dbReference type="Proteomes" id="UP001221142"/>
    </source>
</evidence>
<feature type="transmembrane region" description="Helical" evidence="2">
    <location>
        <begin position="773"/>
        <end position="795"/>
    </location>
</feature>
<name>A0AAD7B911_9AGAR</name>
<gene>
    <name evidence="3" type="ORF">FB45DRAFT_938406</name>
</gene>
<evidence type="ECO:0000256" key="2">
    <source>
        <dbReference type="SAM" id="Phobius"/>
    </source>
</evidence>
<reference evidence="3" key="1">
    <citation type="submission" date="2023-03" db="EMBL/GenBank/DDBJ databases">
        <title>Massive genome expansion in bonnet fungi (Mycena s.s.) driven by repeated elements and novel gene families across ecological guilds.</title>
        <authorList>
            <consortium name="Lawrence Berkeley National Laboratory"/>
            <person name="Harder C.B."/>
            <person name="Miyauchi S."/>
            <person name="Viragh M."/>
            <person name="Kuo A."/>
            <person name="Thoen E."/>
            <person name="Andreopoulos B."/>
            <person name="Lu D."/>
            <person name="Skrede I."/>
            <person name="Drula E."/>
            <person name="Henrissat B."/>
            <person name="Morin E."/>
            <person name="Kohler A."/>
            <person name="Barry K."/>
            <person name="LaButti K."/>
            <person name="Morin E."/>
            <person name="Salamov A."/>
            <person name="Lipzen A."/>
            <person name="Mereny Z."/>
            <person name="Hegedus B."/>
            <person name="Baldrian P."/>
            <person name="Stursova M."/>
            <person name="Weitz H."/>
            <person name="Taylor A."/>
            <person name="Grigoriev I.V."/>
            <person name="Nagy L.G."/>
            <person name="Martin F."/>
            <person name="Kauserud H."/>
        </authorList>
    </citation>
    <scope>NUCLEOTIDE SEQUENCE</scope>
    <source>
        <strain evidence="3">9284</strain>
    </source>
</reference>
<evidence type="ECO:0000256" key="1">
    <source>
        <dbReference type="SAM" id="MobiDB-lite"/>
    </source>
</evidence>
<keyword evidence="2" id="KW-0812">Transmembrane</keyword>
<keyword evidence="2" id="KW-0472">Membrane</keyword>
<evidence type="ECO:0000313" key="3">
    <source>
        <dbReference type="EMBL" id="KAJ7613451.1"/>
    </source>
</evidence>
<feature type="transmembrane region" description="Helical" evidence="2">
    <location>
        <begin position="84"/>
        <end position="104"/>
    </location>
</feature>